<evidence type="ECO:0008006" key="4">
    <source>
        <dbReference type="Google" id="ProtNLM"/>
    </source>
</evidence>
<sequence length="144" mass="15739">MAREKNPRFKPEKDASIHSVDRRLLPQQPMAISLGVEIVEGGNASLSNLVSVGDRLLSTSARIYTNSQSYNEVNVASGEQMIKLDVQGEKFETVMAALTTHPTGIAVQLELQSTRSFLRKKNLLLARLRSLLLLGGTQTKGSCT</sequence>
<dbReference type="Proteomes" id="UP001190700">
    <property type="component" value="Unassembled WGS sequence"/>
</dbReference>
<organism evidence="2 3">
    <name type="scientific">Cymbomonas tetramitiformis</name>
    <dbReference type="NCBI Taxonomy" id="36881"/>
    <lineage>
        <taxon>Eukaryota</taxon>
        <taxon>Viridiplantae</taxon>
        <taxon>Chlorophyta</taxon>
        <taxon>Pyramimonadophyceae</taxon>
        <taxon>Pyramimonadales</taxon>
        <taxon>Pyramimonadaceae</taxon>
        <taxon>Cymbomonas</taxon>
    </lineage>
</organism>
<accession>A0AAE0L3C9</accession>
<feature type="region of interest" description="Disordered" evidence="1">
    <location>
        <begin position="1"/>
        <end position="21"/>
    </location>
</feature>
<evidence type="ECO:0000256" key="1">
    <source>
        <dbReference type="SAM" id="MobiDB-lite"/>
    </source>
</evidence>
<gene>
    <name evidence="2" type="ORF">CYMTET_20936</name>
</gene>
<reference evidence="2 3" key="1">
    <citation type="journal article" date="2015" name="Genome Biol. Evol.">
        <title>Comparative Genomics of a Bacterivorous Green Alga Reveals Evolutionary Causalities and Consequences of Phago-Mixotrophic Mode of Nutrition.</title>
        <authorList>
            <person name="Burns J.A."/>
            <person name="Paasch A."/>
            <person name="Narechania A."/>
            <person name="Kim E."/>
        </authorList>
    </citation>
    <scope>NUCLEOTIDE SEQUENCE [LARGE SCALE GENOMIC DNA]</scope>
    <source>
        <strain evidence="2 3">PLY_AMNH</strain>
    </source>
</reference>
<dbReference type="EMBL" id="LGRX02010256">
    <property type="protein sequence ID" value="KAK3270676.1"/>
    <property type="molecule type" value="Genomic_DNA"/>
</dbReference>
<proteinExistence type="predicted"/>
<comment type="caution">
    <text evidence="2">The sequence shown here is derived from an EMBL/GenBank/DDBJ whole genome shotgun (WGS) entry which is preliminary data.</text>
</comment>
<evidence type="ECO:0000313" key="3">
    <source>
        <dbReference type="Proteomes" id="UP001190700"/>
    </source>
</evidence>
<name>A0AAE0L3C9_9CHLO</name>
<evidence type="ECO:0000313" key="2">
    <source>
        <dbReference type="EMBL" id="KAK3270676.1"/>
    </source>
</evidence>
<protein>
    <recommendedName>
        <fullName evidence="4">PDZ domain-containing protein</fullName>
    </recommendedName>
</protein>
<keyword evidence="3" id="KW-1185">Reference proteome</keyword>
<dbReference type="AlphaFoldDB" id="A0AAE0L3C9"/>